<evidence type="ECO:0000256" key="4">
    <source>
        <dbReference type="ARBA" id="ARBA00023136"/>
    </source>
</evidence>
<feature type="transmembrane region" description="Helical" evidence="5">
    <location>
        <begin position="147"/>
        <end position="167"/>
    </location>
</feature>
<comment type="subunit">
    <text evidence="5">NDH-1 is composed of 14 different subunits. Subunits NuoA, H, J, K, L, M, N constitute the membrane sector of the complex.</text>
</comment>
<evidence type="ECO:0000256" key="3">
    <source>
        <dbReference type="ARBA" id="ARBA00022989"/>
    </source>
</evidence>
<gene>
    <name evidence="5 7" type="primary">nuoH</name>
    <name evidence="7" type="ORF">LzC2_27930</name>
</gene>
<keyword evidence="5" id="KW-1003">Cell membrane</keyword>
<evidence type="ECO:0000256" key="2">
    <source>
        <dbReference type="ARBA" id="ARBA00022692"/>
    </source>
</evidence>
<feature type="transmembrane region" description="Helical" evidence="5">
    <location>
        <begin position="281"/>
        <end position="300"/>
    </location>
</feature>
<dbReference type="RefSeq" id="WP_171187959.1">
    <property type="nucleotide sequence ID" value="NZ_WTPX01000093.1"/>
</dbReference>
<evidence type="ECO:0000256" key="1">
    <source>
        <dbReference type="ARBA" id="ARBA00004141"/>
    </source>
</evidence>
<keyword evidence="8" id="KW-1185">Reference proteome</keyword>
<dbReference type="InterPro" id="IPR018086">
    <property type="entry name" value="NADH_UbQ_OxRdtase_su1_CS"/>
</dbReference>
<dbReference type="HAMAP" id="MF_01350">
    <property type="entry name" value="NDH1_NuoH"/>
    <property type="match status" value="1"/>
</dbReference>
<feature type="transmembrane region" description="Helical" evidence="5">
    <location>
        <begin position="38"/>
        <end position="66"/>
    </location>
</feature>
<keyword evidence="7" id="KW-0560">Oxidoreductase</keyword>
<feature type="transmembrane region" description="Helical" evidence="5">
    <location>
        <begin position="188"/>
        <end position="208"/>
    </location>
</feature>
<keyword evidence="5" id="KW-0874">Quinone</keyword>
<keyword evidence="5 6" id="KW-0520">NAD</keyword>
<proteinExistence type="inferred from homology"/>
<keyword evidence="3 5" id="KW-1133">Transmembrane helix</keyword>
<feature type="transmembrane region" description="Helical" evidence="5">
    <location>
        <begin position="374"/>
        <end position="396"/>
    </location>
</feature>
<reference evidence="7 8" key="1">
    <citation type="journal article" date="2020" name="Syst. Appl. Microbiol.">
        <title>Alienimonas chondri sp. nov., a novel planctomycete isolated from the biofilm of the red alga Chondrus crispus.</title>
        <authorList>
            <person name="Vitorino I."/>
            <person name="Albuquerque L."/>
            <person name="Wiegand S."/>
            <person name="Kallscheuer N."/>
            <person name="da Costa M.S."/>
            <person name="Lobo-da-Cunha A."/>
            <person name="Jogler C."/>
            <person name="Lage O.M."/>
        </authorList>
    </citation>
    <scope>NUCLEOTIDE SEQUENCE [LARGE SCALE GENOMIC DNA]</scope>
    <source>
        <strain evidence="7 8">LzC2</strain>
    </source>
</reference>
<keyword evidence="5" id="KW-1278">Translocase</keyword>
<keyword evidence="2 5" id="KW-0812">Transmembrane</keyword>
<comment type="similarity">
    <text evidence="5 6">Belongs to the complex I subunit 1 family.</text>
</comment>
<organism evidence="7 8">
    <name type="scientific">Alienimonas chondri</name>
    <dbReference type="NCBI Taxonomy" id="2681879"/>
    <lineage>
        <taxon>Bacteria</taxon>
        <taxon>Pseudomonadati</taxon>
        <taxon>Planctomycetota</taxon>
        <taxon>Planctomycetia</taxon>
        <taxon>Planctomycetales</taxon>
        <taxon>Planctomycetaceae</taxon>
        <taxon>Alienimonas</taxon>
    </lineage>
</organism>
<sequence length="436" mass="46487">MLAAPPAADLALPVEPAEAVESVTLAGWLSDGVGLDGFWALAVAAAVHAFVLLNLFGVLPAVFIWVERKWSARLQDRLGPTRVGGRFGWLQALADGLKLIQKEDLVPDAADGLLFRASLYVPAISVLMAFTLLPFNDRWVAVASDCGLFLILAVLSLEVVGVVLGGYTSGSKWSLLGGMREAAQMVSYEIPLALTALVPVIAAGSLSLREIGVFQAGWMFPNWLVFANPFCAAAFLCYFTVAIAECKRAPFDLAEAESELVAGYFTEYASFRWSMFMLAEYASMFVVSLIATLLFLGGWWTGIAPLDAALTGLNDWRPDVGVEGFGVGGYLANVLFAGVVCLKASLLVTVQVWVRWSLPRLRIDQVMATCLKYLTPIACVLLLGATLWPLGLLATLGRPTVFGSTFSASPSPLGGAIVEQDSALPNGDGEAGEALR</sequence>
<dbReference type="InterPro" id="IPR001694">
    <property type="entry name" value="NADH_UbQ_OxRdtase_su1/FPO"/>
</dbReference>
<name>A0ABX1VHH6_9PLAN</name>
<dbReference type="GO" id="GO:0016491">
    <property type="term" value="F:oxidoreductase activity"/>
    <property type="evidence" value="ECO:0007669"/>
    <property type="project" value="UniProtKB-KW"/>
</dbReference>
<comment type="caution">
    <text evidence="7">The sequence shown here is derived from an EMBL/GenBank/DDBJ whole genome shotgun (WGS) entry which is preliminary data.</text>
</comment>
<evidence type="ECO:0000313" key="7">
    <source>
        <dbReference type="EMBL" id="NNJ26702.1"/>
    </source>
</evidence>
<dbReference type="EMBL" id="WTPX01000093">
    <property type="protein sequence ID" value="NNJ26702.1"/>
    <property type="molecule type" value="Genomic_DNA"/>
</dbReference>
<dbReference type="EC" id="7.1.1.-" evidence="5"/>
<feature type="transmembrane region" description="Helical" evidence="5">
    <location>
        <begin position="113"/>
        <end position="135"/>
    </location>
</feature>
<evidence type="ECO:0000313" key="8">
    <source>
        <dbReference type="Proteomes" id="UP000609651"/>
    </source>
</evidence>
<dbReference type="Pfam" id="PF00146">
    <property type="entry name" value="NADHdh"/>
    <property type="match status" value="1"/>
</dbReference>
<evidence type="ECO:0000256" key="6">
    <source>
        <dbReference type="RuleBase" id="RU000471"/>
    </source>
</evidence>
<protein>
    <recommendedName>
        <fullName evidence="5">NADH-quinone oxidoreductase subunit H</fullName>
        <ecNumber evidence="5">7.1.1.-</ecNumber>
    </recommendedName>
    <alternativeName>
        <fullName evidence="5">NADH dehydrogenase I subunit H</fullName>
    </alternativeName>
    <alternativeName>
        <fullName evidence="5">NDH-1 subunit H</fullName>
    </alternativeName>
</protein>
<comment type="function">
    <text evidence="5">NDH-1 shuttles electrons from NADH, via FMN and iron-sulfur (Fe-S) centers, to quinones in the respiratory chain. The immediate electron acceptor for the enzyme in this species is believed to be ubiquinone. Couples the redox reaction to proton translocation (for every two electrons transferred, four hydrogen ions are translocated across the cytoplasmic membrane), and thus conserves the redox energy in a proton gradient. This subunit may bind ubiquinone.</text>
</comment>
<keyword evidence="4 5" id="KW-0472">Membrane</keyword>
<comment type="subcellular location">
    <subcellularLocation>
        <location evidence="5 6">Cell membrane</location>
        <topology evidence="5 6">Multi-pass membrane protein</topology>
    </subcellularLocation>
    <subcellularLocation>
        <location evidence="1">Membrane</location>
        <topology evidence="1">Multi-pass membrane protein</topology>
    </subcellularLocation>
</comment>
<feature type="transmembrane region" description="Helical" evidence="5">
    <location>
        <begin position="220"/>
        <end position="241"/>
    </location>
</feature>
<dbReference type="PANTHER" id="PTHR11432">
    <property type="entry name" value="NADH DEHYDROGENASE SUBUNIT 1"/>
    <property type="match status" value="1"/>
</dbReference>
<evidence type="ECO:0000256" key="5">
    <source>
        <dbReference type="HAMAP-Rule" id="MF_01350"/>
    </source>
</evidence>
<accession>A0ABX1VHH6</accession>
<dbReference type="Proteomes" id="UP000609651">
    <property type="component" value="Unassembled WGS sequence"/>
</dbReference>
<keyword evidence="5" id="KW-0830">Ubiquinone</keyword>
<dbReference type="PANTHER" id="PTHR11432:SF3">
    <property type="entry name" value="NADH-UBIQUINONE OXIDOREDUCTASE CHAIN 1"/>
    <property type="match status" value="1"/>
</dbReference>
<comment type="catalytic activity">
    <reaction evidence="5">
        <text>a quinone + NADH + 5 H(+)(in) = a quinol + NAD(+) + 4 H(+)(out)</text>
        <dbReference type="Rhea" id="RHEA:57888"/>
        <dbReference type="ChEBI" id="CHEBI:15378"/>
        <dbReference type="ChEBI" id="CHEBI:24646"/>
        <dbReference type="ChEBI" id="CHEBI:57540"/>
        <dbReference type="ChEBI" id="CHEBI:57945"/>
        <dbReference type="ChEBI" id="CHEBI:132124"/>
    </reaction>
</comment>
<feature type="transmembrane region" description="Helical" evidence="5">
    <location>
        <begin position="330"/>
        <end position="354"/>
    </location>
</feature>
<dbReference type="PROSITE" id="PS00668">
    <property type="entry name" value="COMPLEX1_ND1_2"/>
    <property type="match status" value="1"/>
</dbReference>